<dbReference type="OrthoDB" id="3778683at2759"/>
<proteinExistence type="predicted"/>
<dbReference type="AlphaFoldDB" id="A0A9P4QMP3"/>
<organism evidence="1 2">
    <name type="scientific">Polyplosphaeria fusca</name>
    <dbReference type="NCBI Taxonomy" id="682080"/>
    <lineage>
        <taxon>Eukaryota</taxon>
        <taxon>Fungi</taxon>
        <taxon>Dikarya</taxon>
        <taxon>Ascomycota</taxon>
        <taxon>Pezizomycotina</taxon>
        <taxon>Dothideomycetes</taxon>
        <taxon>Pleosporomycetidae</taxon>
        <taxon>Pleosporales</taxon>
        <taxon>Tetraplosphaeriaceae</taxon>
        <taxon>Polyplosphaeria</taxon>
    </lineage>
</organism>
<reference evidence="1" key="1">
    <citation type="journal article" date="2020" name="Stud. Mycol.">
        <title>101 Dothideomycetes genomes: a test case for predicting lifestyles and emergence of pathogens.</title>
        <authorList>
            <person name="Haridas S."/>
            <person name="Albert R."/>
            <person name="Binder M."/>
            <person name="Bloem J."/>
            <person name="Labutti K."/>
            <person name="Salamov A."/>
            <person name="Andreopoulos B."/>
            <person name="Baker S."/>
            <person name="Barry K."/>
            <person name="Bills G."/>
            <person name="Bluhm B."/>
            <person name="Cannon C."/>
            <person name="Castanera R."/>
            <person name="Culley D."/>
            <person name="Daum C."/>
            <person name="Ezra D."/>
            <person name="Gonzalez J."/>
            <person name="Henrissat B."/>
            <person name="Kuo A."/>
            <person name="Liang C."/>
            <person name="Lipzen A."/>
            <person name="Lutzoni F."/>
            <person name="Magnuson J."/>
            <person name="Mondo S."/>
            <person name="Nolan M."/>
            <person name="Ohm R."/>
            <person name="Pangilinan J."/>
            <person name="Park H.-J."/>
            <person name="Ramirez L."/>
            <person name="Alfaro M."/>
            <person name="Sun H."/>
            <person name="Tritt A."/>
            <person name="Yoshinaga Y."/>
            <person name="Zwiers L.-H."/>
            <person name="Turgeon B."/>
            <person name="Goodwin S."/>
            <person name="Spatafora J."/>
            <person name="Crous P."/>
            <person name="Grigoriev I."/>
        </authorList>
    </citation>
    <scope>NUCLEOTIDE SEQUENCE</scope>
    <source>
        <strain evidence="1">CBS 125425</strain>
    </source>
</reference>
<accession>A0A9P4QMP3</accession>
<evidence type="ECO:0000313" key="2">
    <source>
        <dbReference type="Proteomes" id="UP000799444"/>
    </source>
</evidence>
<protein>
    <submittedName>
        <fullName evidence="1">Uncharacterized protein</fullName>
    </submittedName>
</protein>
<dbReference type="EMBL" id="ML996289">
    <property type="protein sequence ID" value="KAF2728228.1"/>
    <property type="molecule type" value="Genomic_DNA"/>
</dbReference>
<feature type="non-terminal residue" evidence="1">
    <location>
        <position position="1"/>
    </location>
</feature>
<comment type="caution">
    <text evidence="1">The sequence shown here is derived from an EMBL/GenBank/DDBJ whole genome shotgun (WGS) entry which is preliminary data.</text>
</comment>
<evidence type="ECO:0000313" key="1">
    <source>
        <dbReference type="EMBL" id="KAF2728228.1"/>
    </source>
</evidence>
<sequence length="73" mass="8518">HILNLAAQTIIWGRDKNRFENEKLNLQDEEDFIAEWRSTGPIGVLFDVLNSITSSPQQRELFIKFQQESAEQL</sequence>
<dbReference type="Proteomes" id="UP000799444">
    <property type="component" value="Unassembled WGS sequence"/>
</dbReference>
<gene>
    <name evidence="1" type="ORF">EJ04DRAFT_413022</name>
</gene>
<keyword evidence="2" id="KW-1185">Reference proteome</keyword>
<feature type="non-terminal residue" evidence="1">
    <location>
        <position position="73"/>
    </location>
</feature>
<name>A0A9P4QMP3_9PLEO</name>